<evidence type="ECO:0008006" key="4">
    <source>
        <dbReference type="Google" id="ProtNLM"/>
    </source>
</evidence>
<proteinExistence type="predicted"/>
<feature type="chain" id="PRO_5011649742" description="GLPGLI family protein" evidence="1">
    <location>
        <begin position="18"/>
        <end position="266"/>
    </location>
</feature>
<reference evidence="2 3" key="1">
    <citation type="submission" date="2016-10" db="EMBL/GenBank/DDBJ databases">
        <authorList>
            <person name="de Groot N.N."/>
        </authorList>
    </citation>
    <scope>NUCLEOTIDE SEQUENCE [LARGE SCALE GENOMIC DNA]</scope>
    <source>
        <strain evidence="2 3">CGMCC 1.10076</strain>
    </source>
</reference>
<dbReference type="RefSeq" id="WP_091397329.1">
    <property type="nucleotide sequence ID" value="NZ_BKAI01000007.1"/>
</dbReference>
<keyword evidence="1" id="KW-0732">Signal</keyword>
<feature type="signal peptide" evidence="1">
    <location>
        <begin position="1"/>
        <end position="17"/>
    </location>
</feature>
<name>A0A1G9AQY6_9FLAO</name>
<gene>
    <name evidence="2" type="ORF">SAMN04487935_3016</name>
</gene>
<dbReference type="STRING" id="1128970.SAMN04487935_3016"/>
<keyword evidence="3" id="KW-1185">Reference proteome</keyword>
<dbReference type="EMBL" id="FNEZ01000005">
    <property type="protein sequence ID" value="SDK29776.1"/>
    <property type="molecule type" value="Genomic_DNA"/>
</dbReference>
<accession>A0A1G9AQY6</accession>
<dbReference type="Proteomes" id="UP000199580">
    <property type="component" value="Unassembled WGS sequence"/>
</dbReference>
<organism evidence="2 3">
    <name type="scientific">Flavobacterium noncentrifugens</name>
    <dbReference type="NCBI Taxonomy" id="1128970"/>
    <lineage>
        <taxon>Bacteria</taxon>
        <taxon>Pseudomonadati</taxon>
        <taxon>Bacteroidota</taxon>
        <taxon>Flavobacteriia</taxon>
        <taxon>Flavobacteriales</taxon>
        <taxon>Flavobacteriaceae</taxon>
        <taxon>Flavobacterium</taxon>
    </lineage>
</organism>
<dbReference type="OrthoDB" id="822112at2"/>
<evidence type="ECO:0000313" key="2">
    <source>
        <dbReference type="EMBL" id="SDK29776.1"/>
    </source>
</evidence>
<protein>
    <recommendedName>
        <fullName evidence="4">GLPGLI family protein</fullName>
    </recommendedName>
</protein>
<sequence>MKLKLSLLIFFSGLILSAQTFKDSVFEKAIAIDKENTAHFGKDFLVDVVVPENIVKISFLNNNPELPNAVLCNSRDFFSHIKEFFVISRDWDYYRKISESNNKEPERHLRPIIRFKYFHVKRNADNVAKIDSFAIDYKQPELKLIKPEYYYSKQIKVFHTENYGSICCPRDLLWDNNPGIAEFVVAFEKEKNANAKPYYSKGFGKEGEIAFYFPLEHLTLKQKLEFIVERLASTVINQERKDYIATDPRVFTPNLKDRKNFERTID</sequence>
<evidence type="ECO:0000313" key="3">
    <source>
        <dbReference type="Proteomes" id="UP000199580"/>
    </source>
</evidence>
<dbReference type="AlphaFoldDB" id="A0A1G9AQY6"/>
<evidence type="ECO:0000256" key="1">
    <source>
        <dbReference type="SAM" id="SignalP"/>
    </source>
</evidence>